<accession>A0ABP8JZK7</accession>
<dbReference type="InterPro" id="IPR004992">
    <property type="entry name" value="EutN_CcmL"/>
</dbReference>
<protein>
    <submittedName>
        <fullName evidence="4">EutN/CcmL family microcompartment protein</fullName>
    </submittedName>
</protein>
<dbReference type="InterPro" id="IPR036677">
    <property type="entry name" value="EutN_CcmL_sf"/>
</dbReference>
<dbReference type="EMBL" id="BAABGM010000002">
    <property type="protein sequence ID" value="GAA4398441.1"/>
    <property type="molecule type" value="Genomic_DNA"/>
</dbReference>
<evidence type="ECO:0000256" key="3">
    <source>
        <dbReference type="ARBA" id="ARBA00024446"/>
    </source>
</evidence>
<keyword evidence="2" id="KW-1282">Carboxysome</keyword>
<dbReference type="SUPFAM" id="SSF159133">
    <property type="entry name" value="EutN/CcmL-like"/>
    <property type="match status" value="1"/>
</dbReference>
<comment type="caution">
    <text evidence="4">The sequence shown here is derived from an EMBL/GenBank/DDBJ whole genome shotgun (WGS) entry which is preliminary data.</text>
</comment>
<dbReference type="Proteomes" id="UP001500945">
    <property type="component" value="Unassembled WGS sequence"/>
</dbReference>
<keyword evidence="5" id="KW-1185">Reference proteome</keyword>
<dbReference type="Pfam" id="PF03319">
    <property type="entry name" value="EutN_CcmL"/>
    <property type="match status" value="1"/>
</dbReference>
<evidence type="ECO:0000256" key="1">
    <source>
        <dbReference type="ARBA" id="ARBA00023587"/>
    </source>
</evidence>
<dbReference type="CDD" id="cd01614">
    <property type="entry name" value="EutN_CcmL"/>
    <property type="match status" value="1"/>
</dbReference>
<dbReference type="RefSeq" id="WP_345201811.1">
    <property type="nucleotide sequence ID" value="NZ_BAABGM010000002.1"/>
</dbReference>
<dbReference type="PANTHER" id="PTHR36539:SF1">
    <property type="entry name" value="BACTERIAL MICROCOMPARTMENT SHELL VERTEX PROTEIN EUTN"/>
    <property type="match status" value="1"/>
</dbReference>
<reference evidence="5" key="1">
    <citation type="journal article" date="2019" name="Int. J. Syst. Evol. Microbiol.">
        <title>The Global Catalogue of Microorganisms (GCM) 10K type strain sequencing project: providing services to taxonomists for standard genome sequencing and annotation.</title>
        <authorList>
            <consortium name="The Broad Institute Genomics Platform"/>
            <consortium name="The Broad Institute Genome Sequencing Center for Infectious Disease"/>
            <person name="Wu L."/>
            <person name="Ma J."/>
        </authorList>
    </citation>
    <scope>NUCLEOTIDE SEQUENCE [LARGE SCALE GENOMIC DNA]</scope>
    <source>
        <strain evidence="5">JCM 17809</strain>
    </source>
</reference>
<comment type="subcellular location">
    <subcellularLocation>
        <location evidence="1">Carboxysome</location>
    </subcellularLocation>
</comment>
<dbReference type="PROSITE" id="PS51932">
    <property type="entry name" value="BMV"/>
    <property type="match status" value="1"/>
</dbReference>
<evidence type="ECO:0000256" key="2">
    <source>
        <dbReference type="ARBA" id="ARBA00023669"/>
    </source>
</evidence>
<evidence type="ECO:0000313" key="5">
    <source>
        <dbReference type="Proteomes" id="UP001500945"/>
    </source>
</evidence>
<organism evidence="4 5">
    <name type="scientific">Fodinibacter luteus</name>
    <dbReference type="NCBI Taxonomy" id="552064"/>
    <lineage>
        <taxon>Bacteria</taxon>
        <taxon>Bacillati</taxon>
        <taxon>Actinomycetota</taxon>
        <taxon>Actinomycetes</taxon>
        <taxon>Micrococcales</taxon>
        <taxon>Intrasporangiaceae</taxon>
        <taxon>Fodinibacter (ex Wang et al. 2009)</taxon>
    </lineage>
</organism>
<gene>
    <name evidence="4" type="ORF">GCM10023168_04520</name>
</gene>
<sequence>MRIARVIGSAVSTVKDPTLVGHKLLLVAETDERNNVTGPAFVAIDVVGAGSGELVLVAEGSAARHSTTTSGQPVDAVIMGILDSLEVDGTVTFRKS</sequence>
<proteinExistence type="predicted"/>
<evidence type="ECO:0000313" key="4">
    <source>
        <dbReference type="EMBL" id="GAA4398441.1"/>
    </source>
</evidence>
<name>A0ABP8JZK7_9MICO</name>
<dbReference type="Gene3D" id="2.40.50.220">
    <property type="entry name" value="EutN/Ccml"/>
    <property type="match status" value="1"/>
</dbReference>
<keyword evidence="3" id="KW-1283">Bacterial microcompartment</keyword>
<dbReference type="PANTHER" id="PTHR36539">
    <property type="entry name" value="ETHANOLAMINE UTILIZATION PROTEIN EUTN"/>
    <property type="match status" value="1"/>
</dbReference>